<dbReference type="OrthoDB" id="3795771at2759"/>
<feature type="compositionally biased region" description="Basic and acidic residues" evidence="1">
    <location>
        <begin position="222"/>
        <end position="234"/>
    </location>
</feature>
<reference evidence="2" key="1">
    <citation type="submission" date="2021-12" db="EMBL/GenBank/DDBJ databases">
        <title>Curvularia clavata genome.</title>
        <authorList>
            <person name="Cao Y."/>
        </authorList>
    </citation>
    <scope>NUCLEOTIDE SEQUENCE</scope>
    <source>
        <strain evidence="2">Yc1106</strain>
    </source>
</reference>
<feature type="compositionally biased region" description="Low complexity" evidence="1">
    <location>
        <begin position="260"/>
        <end position="272"/>
    </location>
</feature>
<feature type="region of interest" description="Disordered" evidence="1">
    <location>
        <begin position="1"/>
        <end position="56"/>
    </location>
</feature>
<keyword evidence="3" id="KW-1185">Reference proteome</keyword>
<proteinExistence type="predicted"/>
<evidence type="ECO:0000313" key="3">
    <source>
        <dbReference type="Proteomes" id="UP001056012"/>
    </source>
</evidence>
<feature type="region of interest" description="Disordered" evidence="1">
    <location>
        <begin position="215"/>
        <end position="274"/>
    </location>
</feature>
<sequence length="591" mass="66610">MAPKNISMKMLPFSSSRQSSKHGRQVEKPLGGGSRVVKKATSSATRTSWASLSPEEMSRAQALANITMNYQRPDNDLIEAMRKKQQRAVAAVIQDMPPTEPCPLSPIAANEKVVPPEDLPPTPTSPTSRNSISPPRRSNTHFDWEDKARQIIEREELSLDREWSRLSWKQKASNIVRLKLLKDDGYDISPLMSKGTTSDQIIDALLAHVEARKQLASSRSTSESDRELKPKFDAETDTSSLNMRTSTSHKVSKEKPYPSSPRSSPVSSIDSCSTKRPFLAPEKRFYQTQPIIGQKRKHTHEDDLQPSWHETNPQTRLHTLYNKSLATTEPKELPCTCGTSPRKLLRLLPPATVAQKIQDQAFNMLKWRICRSLFRSSREARTTSHTYSTITKKGNDESAPILVYIRPTPPKPSRILFIEHAAPGKKPSGSDVYIGSRAFDLIKREVQCLSWSYDAQDGSYLIHDHDADDAEANTESRFQHDIRLSGSRDDYATVIEGQPRALASLMHYLRTRELFHLGKWRVGDVREDAEGEGDVQMRVVVNEALPMQLSHATDRVLKKTEMRLEERVDEGGDEIRIGVVQQCERSRGTGA</sequence>
<evidence type="ECO:0000256" key="1">
    <source>
        <dbReference type="SAM" id="MobiDB-lite"/>
    </source>
</evidence>
<dbReference type="VEuPathDB" id="FungiDB:yc1106_03366"/>
<organism evidence="2 3">
    <name type="scientific">Curvularia clavata</name>
    <dbReference type="NCBI Taxonomy" id="95742"/>
    <lineage>
        <taxon>Eukaryota</taxon>
        <taxon>Fungi</taxon>
        <taxon>Dikarya</taxon>
        <taxon>Ascomycota</taxon>
        <taxon>Pezizomycotina</taxon>
        <taxon>Dothideomycetes</taxon>
        <taxon>Pleosporomycetidae</taxon>
        <taxon>Pleosporales</taxon>
        <taxon>Pleosporineae</taxon>
        <taxon>Pleosporaceae</taxon>
        <taxon>Curvularia</taxon>
    </lineage>
</organism>
<feature type="region of interest" description="Disordered" evidence="1">
    <location>
        <begin position="112"/>
        <end position="144"/>
    </location>
</feature>
<name>A0A9Q8Z4G0_CURCL</name>
<accession>A0A9Q8Z4G0</accession>
<dbReference type="Proteomes" id="UP001056012">
    <property type="component" value="Chromosome 2"/>
</dbReference>
<dbReference type="EMBL" id="CP089275">
    <property type="protein sequence ID" value="USP76092.1"/>
    <property type="molecule type" value="Genomic_DNA"/>
</dbReference>
<feature type="compositionally biased region" description="Low complexity" evidence="1">
    <location>
        <begin position="125"/>
        <end position="137"/>
    </location>
</feature>
<feature type="compositionally biased region" description="Low complexity" evidence="1">
    <location>
        <begin position="40"/>
        <end position="53"/>
    </location>
</feature>
<gene>
    <name evidence="2" type="ORF">yc1106_03366</name>
</gene>
<dbReference type="AlphaFoldDB" id="A0A9Q8Z4G0"/>
<evidence type="ECO:0000313" key="2">
    <source>
        <dbReference type="EMBL" id="USP76092.1"/>
    </source>
</evidence>
<feature type="compositionally biased region" description="Polar residues" evidence="1">
    <location>
        <begin position="237"/>
        <end position="249"/>
    </location>
</feature>
<protein>
    <submittedName>
        <fullName evidence="2">Uncharacterized protein</fullName>
    </submittedName>
</protein>